<dbReference type="InterPro" id="IPR057326">
    <property type="entry name" value="KR_dom"/>
</dbReference>
<dbReference type="PRINTS" id="PR00081">
    <property type="entry name" value="GDHRDH"/>
</dbReference>
<evidence type="ECO:0000256" key="1">
    <source>
        <dbReference type="ARBA" id="ARBA00006484"/>
    </source>
</evidence>
<dbReference type="SUPFAM" id="SSF51735">
    <property type="entry name" value="NAD(P)-binding Rossmann-fold domains"/>
    <property type="match status" value="1"/>
</dbReference>
<dbReference type="PANTHER" id="PTHR43639:SF1">
    <property type="entry name" value="SHORT-CHAIN DEHYDROGENASE_REDUCTASE FAMILY PROTEIN"/>
    <property type="match status" value="1"/>
</dbReference>
<evidence type="ECO:0000313" key="5">
    <source>
        <dbReference type="Proteomes" id="UP000044098"/>
    </source>
</evidence>
<gene>
    <name evidence="4" type="primary">fabG_32</name>
    <name evidence="4" type="ORF">ERS370000_04929</name>
</gene>
<dbReference type="Gene3D" id="3.40.50.720">
    <property type="entry name" value="NAD(P)-binding Rossmann-like Domain"/>
    <property type="match status" value="1"/>
</dbReference>
<dbReference type="FunFam" id="3.40.50.720:FF:000084">
    <property type="entry name" value="Short-chain dehydrogenase reductase"/>
    <property type="match status" value="1"/>
</dbReference>
<dbReference type="AlphaFoldDB" id="A0AAD2J3U9"/>
<name>A0AAD2J3U9_ACHAE</name>
<evidence type="ECO:0000256" key="2">
    <source>
        <dbReference type="ARBA" id="ARBA00023002"/>
    </source>
</evidence>
<organism evidence="4 5">
    <name type="scientific">Achromobacter aegrifaciens</name>
    <dbReference type="NCBI Taxonomy" id="1287736"/>
    <lineage>
        <taxon>Bacteria</taxon>
        <taxon>Pseudomonadati</taxon>
        <taxon>Pseudomonadota</taxon>
        <taxon>Betaproteobacteria</taxon>
        <taxon>Burkholderiales</taxon>
        <taxon>Alcaligenaceae</taxon>
        <taxon>Achromobacter</taxon>
    </lineage>
</organism>
<accession>A0AAD2J3U9</accession>
<dbReference type="PRINTS" id="PR00080">
    <property type="entry name" value="SDRFAMILY"/>
</dbReference>
<dbReference type="SMART" id="SM00822">
    <property type="entry name" value="PKS_KR"/>
    <property type="match status" value="1"/>
</dbReference>
<feature type="domain" description="Ketoreductase" evidence="3">
    <location>
        <begin position="25"/>
        <end position="211"/>
    </location>
</feature>
<dbReference type="GO" id="GO:0004316">
    <property type="term" value="F:3-oxoacyl-[acyl-carrier-protein] reductase (NADPH) activity"/>
    <property type="evidence" value="ECO:0007669"/>
    <property type="project" value="UniProtKB-EC"/>
</dbReference>
<comment type="caution">
    <text evidence="4">The sequence shown here is derived from an EMBL/GenBank/DDBJ whole genome shotgun (WGS) entry which is preliminary data.</text>
</comment>
<dbReference type="EMBL" id="CYTK01000009">
    <property type="protein sequence ID" value="CUJ62656.1"/>
    <property type="molecule type" value="Genomic_DNA"/>
</dbReference>
<proteinExistence type="inferred from homology"/>
<keyword evidence="2 4" id="KW-0560">Oxidoreductase</keyword>
<dbReference type="InterPro" id="IPR036291">
    <property type="entry name" value="NAD(P)-bd_dom_sf"/>
</dbReference>
<sequence>MEGSANIFVLITTNMGIAMPNLTGKIAFVTGGSRGIGAAIVRRLAADGADVAFTYVSASSAAGAQALARELSVDGRRALAIQADAADASAVRGAVDRAIAELGPIDVLVNNAGIFLTGAIGETSLDDYERTMDVNVRAPFVAIQAAQASMPDGGRIINIGSCLAGRAGRAGVALYAASKSALVGLTQGLARDLGARGITANVVHPGPIDTDMNPADGAHAADLVAVLSLPHYGEARDIAGMVAFLAGPEGRYVTGASLSVDGGFAA</sequence>
<dbReference type="Proteomes" id="UP000044098">
    <property type="component" value="Unassembled WGS sequence"/>
</dbReference>
<reference evidence="4 5" key="1">
    <citation type="submission" date="2015-09" db="EMBL/GenBank/DDBJ databases">
        <authorList>
            <consortium name="Pathogen Informatics"/>
        </authorList>
    </citation>
    <scope>NUCLEOTIDE SEQUENCE [LARGE SCALE GENOMIC DNA]</scope>
    <source>
        <strain evidence="4 5">2789STDY5608625</strain>
    </source>
</reference>
<evidence type="ECO:0000259" key="3">
    <source>
        <dbReference type="SMART" id="SM00822"/>
    </source>
</evidence>
<evidence type="ECO:0000313" key="4">
    <source>
        <dbReference type="EMBL" id="CUJ62656.1"/>
    </source>
</evidence>
<dbReference type="Pfam" id="PF13561">
    <property type="entry name" value="adh_short_C2"/>
    <property type="match status" value="1"/>
</dbReference>
<dbReference type="InterPro" id="IPR002347">
    <property type="entry name" value="SDR_fam"/>
</dbReference>
<dbReference type="PANTHER" id="PTHR43639">
    <property type="entry name" value="OXIDOREDUCTASE, SHORT-CHAIN DEHYDROGENASE/REDUCTASE FAMILY (AFU_ORTHOLOGUE AFUA_5G02870)"/>
    <property type="match status" value="1"/>
</dbReference>
<comment type="similarity">
    <text evidence="1">Belongs to the short-chain dehydrogenases/reductases (SDR) family.</text>
</comment>
<protein>
    <submittedName>
        <fullName evidence="4">3-oxoacyl-[acyl-carrier-protein] reductase FabG</fullName>
        <ecNumber evidence="4">1.1.1.100</ecNumber>
    </submittedName>
</protein>
<dbReference type="EC" id="1.1.1.100" evidence="4"/>